<keyword evidence="2" id="KW-0732">Signal</keyword>
<feature type="chain" id="PRO_5045624420" evidence="2">
    <location>
        <begin position="21"/>
        <end position="300"/>
    </location>
</feature>
<keyword evidence="4" id="KW-0808">Transferase</keyword>
<dbReference type="Proteomes" id="UP001369958">
    <property type="component" value="Chromosome"/>
</dbReference>
<evidence type="ECO:0000313" key="5">
    <source>
        <dbReference type="Proteomes" id="UP001369958"/>
    </source>
</evidence>
<dbReference type="EMBL" id="CP146275">
    <property type="protein sequence ID" value="WWT31868.1"/>
    <property type="molecule type" value="Genomic_DNA"/>
</dbReference>
<feature type="signal peptide" evidence="2">
    <location>
        <begin position="1"/>
        <end position="20"/>
    </location>
</feature>
<dbReference type="CDD" id="cd01449">
    <property type="entry name" value="TST_Repeat_2"/>
    <property type="match status" value="1"/>
</dbReference>
<feature type="domain" description="Rhodanese" evidence="3">
    <location>
        <begin position="38"/>
        <end position="156"/>
    </location>
</feature>
<evidence type="ECO:0000256" key="2">
    <source>
        <dbReference type="SAM" id="SignalP"/>
    </source>
</evidence>
<dbReference type="Pfam" id="PF00581">
    <property type="entry name" value="Rhodanese"/>
    <property type="match status" value="2"/>
</dbReference>
<dbReference type="SMART" id="SM00450">
    <property type="entry name" value="RHOD"/>
    <property type="match status" value="2"/>
</dbReference>
<keyword evidence="1" id="KW-0677">Repeat</keyword>
<gene>
    <name evidence="4" type="ORF">V6617_12730</name>
</gene>
<evidence type="ECO:0000256" key="1">
    <source>
        <dbReference type="ARBA" id="ARBA00022737"/>
    </source>
</evidence>
<sequence length="300" mass="31949">MRLTLTAMAISAALTVPAIAQSEVTPLVDANWLIENAGAENVVILDIRDNIEGTDLGELPYVANSVVAPYGSAGWRTEVQGVPGQIPPVEQVAELIGSLGIDNDDHVVIVPWGTDSSEIGGATRVYWTFKYLGHDEVSILDGGWRQFDAAGGERVAELATPEAAEFTAEVRPELIATTDDVLEALENGTALVDGRPVEQHLGQSKSPVVATAGTIPGSVNIPHSEFYSSEYARFAQPDTVAALLEAVNVTSDEDSIVFCNTGHWASVAWFGLHEILGNENASMYDGSMAEWTADSSRPVE</sequence>
<dbReference type="InterPro" id="IPR051126">
    <property type="entry name" value="Thiosulfate_sulfurtransferase"/>
</dbReference>
<dbReference type="GO" id="GO:0016740">
    <property type="term" value="F:transferase activity"/>
    <property type="evidence" value="ECO:0007669"/>
    <property type="project" value="UniProtKB-KW"/>
</dbReference>
<evidence type="ECO:0000259" key="3">
    <source>
        <dbReference type="PROSITE" id="PS50206"/>
    </source>
</evidence>
<name>A0ABZ2I1Z0_9HYPH</name>
<dbReference type="SUPFAM" id="SSF52821">
    <property type="entry name" value="Rhodanese/Cell cycle control phosphatase"/>
    <property type="match status" value="2"/>
</dbReference>
<dbReference type="InterPro" id="IPR036873">
    <property type="entry name" value="Rhodanese-like_dom_sf"/>
</dbReference>
<protein>
    <submittedName>
        <fullName evidence="4">Sulfurtransferase</fullName>
        <ecNumber evidence="4">2.8.1.-</ecNumber>
    </submittedName>
</protein>
<keyword evidence="5" id="KW-1185">Reference proteome</keyword>
<dbReference type="EC" id="2.8.1.-" evidence="4"/>
<reference evidence="4 5" key="1">
    <citation type="submission" date="2024-02" db="EMBL/GenBank/DDBJ databases">
        <title>Complete genome sequence of Pelagibacterium nitratireducens ZH15.</title>
        <authorList>
            <person name="Zhao L.H."/>
        </authorList>
    </citation>
    <scope>NUCLEOTIDE SEQUENCE [LARGE SCALE GENOMIC DNA]</scope>
    <source>
        <strain evidence="4 5">ZH15</strain>
    </source>
</reference>
<dbReference type="CDD" id="cd01448">
    <property type="entry name" value="TST_Repeat_1"/>
    <property type="match status" value="1"/>
</dbReference>
<dbReference type="PROSITE" id="PS50206">
    <property type="entry name" value="RHODANESE_3"/>
    <property type="match status" value="2"/>
</dbReference>
<organism evidence="4 5">
    <name type="scientific">Pelagibacterium nitratireducens</name>
    <dbReference type="NCBI Taxonomy" id="1046114"/>
    <lineage>
        <taxon>Bacteria</taxon>
        <taxon>Pseudomonadati</taxon>
        <taxon>Pseudomonadota</taxon>
        <taxon>Alphaproteobacteria</taxon>
        <taxon>Hyphomicrobiales</taxon>
        <taxon>Devosiaceae</taxon>
        <taxon>Pelagibacterium</taxon>
    </lineage>
</organism>
<evidence type="ECO:0000313" key="4">
    <source>
        <dbReference type="EMBL" id="WWT31868.1"/>
    </source>
</evidence>
<proteinExistence type="predicted"/>
<accession>A0ABZ2I1Z0</accession>
<dbReference type="InterPro" id="IPR001763">
    <property type="entry name" value="Rhodanese-like_dom"/>
</dbReference>
<dbReference type="PANTHER" id="PTHR43855:SF1">
    <property type="entry name" value="THIOSULFATE SULFURTRANSFERASE"/>
    <property type="match status" value="1"/>
</dbReference>
<dbReference type="PANTHER" id="PTHR43855">
    <property type="entry name" value="THIOSULFATE SULFURTRANSFERASE"/>
    <property type="match status" value="1"/>
</dbReference>
<dbReference type="Gene3D" id="3.40.250.10">
    <property type="entry name" value="Rhodanese-like domain"/>
    <property type="match status" value="2"/>
</dbReference>
<feature type="domain" description="Rhodanese" evidence="3">
    <location>
        <begin position="185"/>
        <end position="300"/>
    </location>
</feature>